<dbReference type="SMART" id="SM00504">
    <property type="entry name" value="Ubox"/>
    <property type="match status" value="1"/>
</dbReference>
<reference evidence="4" key="1">
    <citation type="submission" date="2022-11" db="EMBL/GenBank/DDBJ databases">
        <title>Genomics discovery of giant fungal viruses from subsurface oceanic crustal fluids.</title>
        <authorList>
            <person name="Bhattacharjee A.S."/>
            <person name="Schulz F."/>
            <person name="Woyke T."/>
            <person name="Orcutt B.N."/>
            <person name="Matinez Martinez J."/>
        </authorList>
    </citation>
    <scope>NUCLEOTIDE SEQUENCE</scope>
    <source>
        <strain evidence="4">VSAG8.JdFR</strain>
    </source>
</reference>
<dbReference type="Pfam" id="PF02825">
    <property type="entry name" value="WWE"/>
    <property type="match status" value="1"/>
</dbReference>
<dbReference type="PANTHER" id="PTHR46573:SF1">
    <property type="entry name" value="WD REPEAT, SAM AND U-BOX DOMAIN-CONTAINING PROTEIN 1"/>
    <property type="match status" value="1"/>
</dbReference>
<dbReference type="PROSITE" id="PS51698">
    <property type="entry name" value="U_BOX"/>
    <property type="match status" value="1"/>
</dbReference>
<evidence type="ECO:0000259" key="3">
    <source>
        <dbReference type="PROSITE" id="PS51698"/>
    </source>
</evidence>
<feature type="region of interest" description="Disordered" evidence="1">
    <location>
        <begin position="286"/>
        <end position="310"/>
    </location>
</feature>
<dbReference type="InterPro" id="IPR004170">
    <property type="entry name" value="WWE_dom"/>
</dbReference>
<dbReference type="Pfam" id="PF04564">
    <property type="entry name" value="U-box"/>
    <property type="match status" value="1"/>
</dbReference>
<dbReference type="EMBL" id="OP765584">
    <property type="protein sequence ID" value="UZT29171.1"/>
    <property type="molecule type" value="Genomic_DNA"/>
</dbReference>
<dbReference type="InterPro" id="IPR052085">
    <property type="entry name" value="WD-SAM-U-box"/>
</dbReference>
<dbReference type="InterPro" id="IPR037197">
    <property type="entry name" value="WWE_dom_sf"/>
</dbReference>
<dbReference type="InterPro" id="IPR003613">
    <property type="entry name" value="Ubox_domain"/>
</dbReference>
<dbReference type="SUPFAM" id="SSF117839">
    <property type="entry name" value="WWE domain"/>
    <property type="match status" value="1"/>
</dbReference>
<organism evidence="4">
    <name type="scientific">Nucleocytoviricota sp</name>
    <dbReference type="NCBI Taxonomy" id="2809609"/>
    <lineage>
        <taxon>Viruses</taxon>
        <taxon>Varidnaviria</taxon>
        <taxon>Bamfordvirae</taxon>
        <taxon>Nucleocytoviricota</taxon>
    </lineage>
</organism>
<proteinExistence type="predicted"/>
<dbReference type="Gene3D" id="3.30.40.10">
    <property type="entry name" value="Zinc/RING finger domain, C3HC4 (zinc finger)"/>
    <property type="match status" value="1"/>
</dbReference>
<accession>A0A9E8G4Y3</accession>
<dbReference type="GO" id="GO:0004842">
    <property type="term" value="F:ubiquitin-protein transferase activity"/>
    <property type="evidence" value="ECO:0007669"/>
    <property type="project" value="InterPro"/>
</dbReference>
<evidence type="ECO:0000313" key="4">
    <source>
        <dbReference type="EMBL" id="UZT29171.1"/>
    </source>
</evidence>
<name>A0A9E8G4Y3_9VIRU</name>
<evidence type="ECO:0000256" key="1">
    <source>
        <dbReference type="SAM" id="MobiDB-lite"/>
    </source>
</evidence>
<dbReference type="InterPro" id="IPR013083">
    <property type="entry name" value="Znf_RING/FYVE/PHD"/>
</dbReference>
<dbReference type="PROSITE" id="PS50918">
    <property type="entry name" value="WWE"/>
    <property type="match status" value="1"/>
</dbReference>
<dbReference type="CDD" id="cd16655">
    <property type="entry name" value="RING-Ubox_WDSUB1-like"/>
    <property type="match status" value="1"/>
</dbReference>
<protein>
    <submittedName>
        <fullName evidence="4">Ubox domain containing protein</fullName>
    </submittedName>
</protein>
<feature type="domain" description="U-box" evidence="3">
    <location>
        <begin position="197"/>
        <end position="270"/>
    </location>
</feature>
<dbReference type="SUPFAM" id="SSF57850">
    <property type="entry name" value="RING/U-box"/>
    <property type="match status" value="1"/>
</dbReference>
<feature type="domain" description="WWE" evidence="2">
    <location>
        <begin position="75"/>
        <end position="164"/>
    </location>
</feature>
<dbReference type="GO" id="GO:0016567">
    <property type="term" value="P:protein ubiquitination"/>
    <property type="evidence" value="ECO:0007669"/>
    <property type="project" value="InterPro"/>
</dbReference>
<sequence>MGRAGFKQPGYRSVLRYPIFDSTKSIVIYAKAVHSEWRTTTEIESEIKFDKEIPSDCIITSDHYYEFTQTYWDPDDLVSDNLTKDIIIWEWCRKTSGSILYLDDNYWIPYLYEDNKNIEKSFQKDEQIIIKINDSEERKIELNFGSCYGLQKSIDNTKVRNIRRRIINISELKNIIKNITKINCDSQYLENIINYHEIPYEFICCISQEIMTDPVKTIDNHIYDRSSIEKWFLSSSKSPLTGLDLTSKDLEPCDELREQIQKFAKLKIDKKYNEKKVTHEDLETLNTSNNSSNQIVNHLDNESDNNSDNE</sequence>
<dbReference type="PANTHER" id="PTHR46573">
    <property type="entry name" value="WD REPEAT, SAM AND U-BOX DOMAIN-CONTAINING PROTEIN 1"/>
    <property type="match status" value="1"/>
</dbReference>
<evidence type="ECO:0000259" key="2">
    <source>
        <dbReference type="PROSITE" id="PS50918"/>
    </source>
</evidence>
<dbReference type="Gene3D" id="3.30.720.50">
    <property type="match status" value="1"/>
</dbReference>